<evidence type="ECO:0000256" key="4">
    <source>
        <dbReference type="ARBA" id="ARBA00023136"/>
    </source>
</evidence>
<reference evidence="8" key="1">
    <citation type="submission" date="2020-01" db="EMBL/GenBank/DDBJ databases">
        <authorList>
            <person name="Feng Z.H.Z."/>
        </authorList>
    </citation>
    <scope>NUCLEOTIDE SEQUENCE</scope>
    <source>
        <strain evidence="8">CBS107.38</strain>
    </source>
</reference>
<evidence type="ECO:0000313" key="8">
    <source>
        <dbReference type="EMBL" id="KAF7677410.1"/>
    </source>
</evidence>
<feature type="transmembrane region" description="Helical" evidence="6">
    <location>
        <begin position="202"/>
        <end position="223"/>
    </location>
</feature>
<keyword evidence="9" id="KW-1185">Reference proteome</keyword>
<evidence type="ECO:0000256" key="3">
    <source>
        <dbReference type="ARBA" id="ARBA00022989"/>
    </source>
</evidence>
<evidence type="ECO:0000256" key="6">
    <source>
        <dbReference type="SAM" id="Phobius"/>
    </source>
</evidence>
<dbReference type="PRINTS" id="PR00081">
    <property type="entry name" value="GDHRDH"/>
</dbReference>
<dbReference type="PANTHER" id="PTHR33048:SF47">
    <property type="entry name" value="INTEGRAL MEMBRANE PROTEIN-RELATED"/>
    <property type="match status" value="1"/>
</dbReference>
<feature type="transmembrane region" description="Helical" evidence="6">
    <location>
        <begin position="165"/>
        <end position="190"/>
    </location>
</feature>
<comment type="similarity">
    <text evidence="5">Belongs to the SAT4 family.</text>
</comment>
<feature type="domain" description="Rhodopsin" evidence="7">
    <location>
        <begin position="27"/>
        <end position="268"/>
    </location>
</feature>
<dbReference type="AlphaFoldDB" id="A0A8H7EG56"/>
<feature type="transmembrane region" description="Helical" evidence="6">
    <location>
        <begin position="124"/>
        <end position="145"/>
    </location>
</feature>
<evidence type="ECO:0000313" key="9">
    <source>
        <dbReference type="Proteomes" id="UP000596902"/>
    </source>
</evidence>
<keyword evidence="3 6" id="KW-1133">Transmembrane helix</keyword>
<evidence type="ECO:0000256" key="2">
    <source>
        <dbReference type="ARBA" id="ARBA00022692"/>
    </source>
</evidence>
<dbReference type="GeneID" id="62202494"/>
<evidence type="ECO:0000256" key="5">
    <source>
        <dbReference type="ARBA" id="ARBA00038359"/>
    </source>
</evidence>
<evidence type="ECO:0000256" key="1">
    <source>
        <dbReference type="ARBA" id="ARBA00004141"/>
    </source>
</evidence>
<sequence length="608" mass="67183">MGQNRQPELYTAALVPYVAAAIALVSRLASRRQTRHALVWEDILAVIAFSNGSAFTFISIYKMRWGLGKPLQDVDMPEDEIVYHYFLDLWVDMWFYTFSVGLSKFVILGFYWRTFSLSIIRQPIRILFVCSVVWIIVRVTLISMQCQPIRKFWHKDVPGKCPLTPMLSLFAASIPHFILEVAILLCPLIEIYRLHISAARKIAVAAMFASGLLVCGSALGTIIHTVALGRKNNQDLTYDGIDDQIWAVCDVNLASFATSLPLLRPILRSCGGIFTYLRSSDRSIAPSNYGNTNSVPTFGNTESTIELAGEFRGHRGERRGRISALHKDECEHECEHDLHHDGEDKVETRGGVHIRTLHSILSLIEMASHLITGSSRGIGLGYVTILARKDASKVSKIFVAALSENSALKKLISVSAGRIEFVPLQVTSEESAKKAAQHVERSPGEQGLDFLINNAGVPSNTEGGIENMTDLTEVLNINVFGVHNVTRAFLPILRRVLQASAQWPYLSAIFKFQPTPAYKVSKAALNMLTVQRAESLEKDGFTVLTVCPGWVKTDMGTEAGHLTAESVTGGLKVIFGHTAADSGKFFVIDLPSKEVNGEKIYDGSVRPY</sequence>
<protein>
    <recommendedName>
        <fullName evidence="7">Rhodopsin domain-containing protein</fullName>
    </recommendedName>
</protein>
<name>A0A8H7EG56_9PLEO</name>
<dbReference type="GO" id="GO:0016020">
    <property type="term" value="C:membrane"/>
    <property type="evidence" value="ECO:0007669"/>
    <property type="project" value="UniProtKB-SubCell"/>
</dbReference>
<comment type="subcellular location">
    <subcellularLocation>
        <location evidence="1">Membrane</location>
        <topology evidence="1">Multi-pass membrane protein</topology>
    </subcellularLocation>
</comment>
<dbReference type="InterPro" id="IPR052337">
    <property type="entry name" value="SAT4-like"/>
</dbReference>
<dbReference type="PANTHER" id="PTHR33048">
    <property type="entry name" value="PTH11-LIKE INTEGRAL MEMBRANE PROTEIN (AFU_ORTHOLOGUE AFUA_5G11245)"/>
    <property type="match status" value="1"/>
</dbReference>
<dbReference type="SUPFAM" id="SSF51735">
    <property type="entry name" value="NAD(P)-binding Rossmann-fold domains"/>
    <property type="match status" value="1"/>
</dbReference>
<dbReference type="Proteomes" id="UP000596902">
    <property type="component" value="Unassembled WGS sequence"/>
</dbReference>
<gene>
    <name evidence="8" type="ORF">GT037_004269</name>
</gene>
<dbReference type="Pfam" id="PF00106">
    <property type="entry name" value="adh_short"/>
    <property type="match status" value="1"/>
</dbReference>
<comment type="caution">
    <text evidence="8">The sequence shown here is derived from an EMBL/GenBank/DDBJ whole genome shotgun (WGS) entry which is preliminary data.</text>
</comment>
<keyword evidence="4 6" id="KW-0472">Membrane</keyword>
<dbReference type="Gene3D" id="3.40.50.720">
    <property type="entry name" value="NAD(P)-binding Rossmann-like Domain"/>
    <property type="match status" value="1"/>
</dbReference>
<dbReference type="RefSeq" id="XP_038787588.1">
    <property type="nucleotide sequence ID" value="XM_038929316.1"/>
</dbReference>
<reference evidence="8" key="2">
    <citation type="submission" date="2020-08" db="EMBL/GenBank/DDBJ databases">
        <title>Draft Genome Sequence of Cumin Blight Pathogen Alternaria burnsii.</title>
        <authorList>
            <person name="Feng Z."/>
        </authorList>
    </citation>
    <scope>NUCLEOTIDE SEQUENCE</scope>
    <source>
        <strain evidence="8">CBS107.38</strain>
    </source>
</reference>
<keyword evidence="2 6" id="KW-0812">Transmembrane</keyword>
<proteinExistence type="inferred from homology"/>
<dbReference type="InterPro" id="IPR002347">
    <property type="entry name" value="SDR_fam"/>
</dbReference>
<dbReference type="InterPro" id="IPR049326">
    <property type="entry name" value="Rhodopsin_dom_fungi"/>
</dbReference>
<dbReference type="EMBL" id="JAAABM010000005">
    <property type="protein sequence ID" value="KAF7677410.1"/>
    <property type="molecule type" value="Genomic_DNA"/>
</dbReference>
<dbReference type="InterPro" id="IPR036291">
    <property type="entry name" value="NAD(P)-bd_dom_sf"/>
</dbReference>
<dbReference type="Pfam" id="PF20684">
    <property type="entry name" value="Fung_rhodopsin"/>
    <property type="match status" value="1"/>
</dbReference>
<feature type="transmembrane region" description="Helical" evidence="6">
    <location>
        <begin position="93"/>
        <end position="112"/>
    </location>
</feature>
<accession>A0A8H7EG56</accession>
<evidence type="ECO:0000259" key="7">
    <source>
        <dbReference type="Pfam" id="PF20684"/>
    </source>
</evidence>
<organism evidence="8 9">
    <name type="scientific">Alternaria burnsii</name>
    <dbReference type="NCBI Taxonomy" id="1187904"/>
    <lineage>
        <taxon>Eukaryota</taxon>
        <taxon>Fungi</taxon>
        <taxon>Dikarya</taxon>
        <taxon>Ascomycota</taxon>
        <taxon>Pezizomycotina</taxon>
        <taxon>Dothideomycetes</taxon>
        <taxon>Pleosporomycetidae</taxon>
        <taxon>Pleosporales</taxon>
        <taxon>Pleosporineae</taxon>
        <taxon>Pleosporaceae</taxon>
        <taxon>Alternaria</taxon>
        <taxon>Alternaria sect. Alternaria</taxon>
    </lineage>
</organism>
<feature type="transmembrane region" description="Helical" evidence="6">
    <location>
        <begin position="12"/>
        <end position="30"/>
    </location>
</feature>
<feature type="transmembrane region" description="Helical" evidence="6">
    <location>
        <begin position="42"/>
        <end position="61"/>
    </location>
</feature>